<sequence length="210" mass="23793">MLKVAEPRKVETRRILRSQSVRSSGDKTEALKSYQPRLIKFQPSSSLAAITASQKLKKAQSFALGEVSSFGQLSRPATGWKPLDEVAVYQVNSSRHLASRIERNMDWRSRADINEETFMAIRVQTFQEIKSINFRIPSNDDTVQTLYFNSIDDLVQHYAPGEQNVKAILNAFLKNFKIYSEITSLTAVTIPDFSVVATRAEQQKAALEYE</sequence>
<gene>
    <name evidence="1" type="ORF">F6J89_31750</name>
</gene>
<protein>
    <submittedName>
        <fullName evidence="1">Uncharacterized protein</fullName>
    </submittedName>
</protein>
<dbReference type="EMBL" id="JAAHFQ010001044">
    <property type="protein sequence ID" value="NER32057.1"/>
    <property type="molecule type" value="Genomic_DNA"/>
</dbReference>
<feature type="non-terminal residue" evidence="1">
    <location>
        <position position="210"/>
    </location>
</feature>
<accession>A0A6B3NKB0</accession>
<comment type="caution">
    <text evidence="1">The sequence shown here is derived from an EMBL/GenBank/DDBJ whole genome shotgun (WGS) entry which is preliminary data.</text>
</comment>
<proteinExistence type="predicted"/>
<dbReference type="AlphaFoldDB" id="A0A6B3NKB0"/>
<evidence type="ECO:0000313" key="1">
    <source>
        <dbReference type="EMBL" id="NER32057.1"/>
    </source>
</evidence>
<reference evidence="1" key="1">
    <citation type="submission" date="2019-11" db="EMBL/GenBank/DDBJ databases">
        <title>Genomic insights into an expanded diversity of filamentous marine cyanobacteria reveals the extraordinary biosynthetic potential of Moorea and Okeania.</title>
        <authorList>
            <person name="Ferreira Leao T."/>
            <person name="Wang M."/>
            <person name="Moss N."/>
            <person name="Da Silva R."/>
            <person name="Sanders J."/>
            <person name="Nurk S."/>
            <person name="Gurevich A."/>
            <person name="Humphrey G."/>
            <person name="Reher R."/>
            <person name="Zhu Q."/>
            <person name="Belda-Ferre P."/>
            <person name="Glukhov E."/>
            <person name="Rex R."/>
            <person name="Dorrestein P.C."/>
            <person name="Knight R."/>
            <person name="Pevzner P."/>
            <person name="Gerwick W.H."/>
            <person name="Gerwick L."/>
        </authorList>
    </citation>
    <scope>NUCLEOTIDE SEQUENCE</scope>
    <source>
        <strain evidence="1">SIO1C4</strain>
    </source>
</reference>
<name>A0A6B3NKB0_9CYAN</name>
<organism evidence="1">
    <name type="scientific">Symploca sp. SIO1C4</name>
    <dbReference type="NCBI Taxonomy" id="2607765"/>
    <lineage>
        <taxon>Bacteria</taxon>
        <taxon>Bacillati</taxon>
        <taxon>Cyanobacteriota</taxon>
        <taxon>Cyanophyceae</taxon>
        <taxon>Coleofasciculales</taxon>
        <taxon>Coleofasciculaceae</taxon>
        <taxon>Symploca</taxon>
    </lineage>
</organism>